<keyword evidence="2" id="KW-0732">Signal</keyword>
<evidence type="ECO:0000256" key="2">
    <source>
        <dbReference type="SAM" id="SignalP"/>
    </source>
</evidence>
<sequence length="569" mass="64172">MKKRFLSLFLVLMLIASLASGCSKKVDDTKDVDNSKVEATKKPEDTKAPEKPEMKEFTAFFAVPGTEINDNNVAMEKLAELTGAKCKETWLTGQTAEEAVGTLIAGGEYPDFICGSTGHAQLLEAGAYVAIDQYWDNYPNVKNYLSEEEWNKVRAEDGHVYIIPQFGIINGKDTECVHNDEAFWIQTRVLKWANYPKITTLDQYFDLIERYLAANPTMPDGTANIGYEILSDDWRYFCLENAPFFLDGYPNDGCCIVDPVTLEVSDYNTTETAKKYFAKLNEEFQKGVIDPETFTMSYDQYIAKLSSGRVLGMVDQHWNFQQAEEAIKTQGLDDCTYVPLGIVMNEGTKERYHSASALDVSNGLGITVSCKDVEGAMKFINDLLSQEALTLRFWGIEGQDYMAGDGGVFYRTDEQRNNAVSQDYQVANLCKYSYFPQLEGMNPDGINAWEPGSQPGEFFDALKPEVQECLKAYGAETYVQLLNPAGENSPWFPMWSYSNTFTSDTDHGMAKVNMDEIKHEYLPKAVMAKDFETAWQDYMKVYSDRVNIDAYLKAIKTEVERRIAVAEGK</sequence>
<dbReference type="PROSITE" id="PS51257">
    <property type="entry name" value="PROKAR_LIPOPROTEIN"/>
    <property type="match status" value="1"/>
</dbReference>
<protein>
    <submittedName>
        <fullName evidence="3">Sugar ABC transporter substrate-binding protein</fullName>
    </submittedName>
</protein>
<dbReference type="Gene3D" id="3.40.190.10">
    <property type="entry name" value="Periplasmic binding protein-like II"/>
    <property type="match status" value="2"/>
</dbReference>
<reference evidence="3 4" key="1">
    <citation type="journal article" date="2018" name="Nat. Biotechnol.">
        <title>A standardized bacterial taxonomy based on genome phylogeny substantially revises the tree of life.</title>
        <authorList>
            <person name="Parks D.H."/>
            <person name="Chuvochina M."/>
            <person name="Waite D.W."/>
            <person name="Rinke C."/>
            <person name="Skarshewski A."/>
            <person name="Chaumeil P.A."/>
            <person name="Hugenholtz P."/>
        </authorList>
    </citation>
    <scope>NUCLEOTIDE SEQUENCE [LARGE SCALE GENOMIC DNA]</scope>
    <source>
        <strain evidence="3">UBA11728</strain>
    </source>
</reference>
<gene>
    <name evidence="3" type="ORF">DHW61_08145</name>
</gene>
<evidence type="ECO:0000313" key="3">
    <source>
        <dbReference type="EMBL" id="HCL02370.1"/>
    </source>
</evidence>
<evidence type="ECO:0000256" key="1">
    <source>
        <dbReference type="SAM" id="MobiDB-lite"/>
    </source>
</evidence>
<dbReference type="PANTHER" id="PTHR43649">
    <property type="entry name" value="ARABINOSE-BINDING PROTEIN-RELATED"/>
    <property type="match status" value="1"/>
</dbReference>
<feature type="signal peptide" evidence="2">
    <location>
        <begin position="1"/>
        <end position="21"/>
    </location>
</feature>
<dbReference type="Proteomes" id="UP000262969">
    <property type="component" value="Unassembled WGS sequence"/>
</dbReference>
<comment type="caution">
    <text evidence="3">The sequence shown here is derived from an EMBL/GenBank/DDBJ whole genome shotgun (WGS) entry which is preliminary data.</text>
</comment>
<organism evidence="3 4">
    <name type="scientific">Lachnoclostridium phytofermentans</name>
    <dbReference type="NCBI Taxonomy" id="66219"/>
    <lineage>
        <taxon>Bacteria</taxon>
        <taxon>Bacillati</taxon>
        <taxon>Bacillota</taxon>
        <taxon>Clostridia</taxon>
        <taxon>Lachnospirales</taxon>
        <taxon>Lachnospiraceae</taxon>
    </lineage>
</organism>
<dbReference type="AlphaFoldDB" id="A0A3D2X5F0"/>
<accession>A0A3D2X5F0</accession>
<dbReference type="PANTHER" id="PTHR43649:SF12">
    <property type="entry name" value="DIACETYLCHITOBIOSE BINDING PROTEIN DASA"/>
    <property type="match status" value="1"/>
</dbReference>
<dbReference type="EMBL" id="DPVV01000265">
    <property type="protein sequence ID" value="HCL02370.1"/>
    <property type="molecule type" value="Genomic_DNA"/>
</dbReference>
<dbReference type="SUPFAM" id="SSF53850">
    <property type="entry name" value="Periplasmic binding protein-like II"/>
    <property type="match status" value="1"/>
</dbReference>
<proteinExistence type="predicted"/>
<name>A0A3D2X5F0_9FIRM</name>
<feature type="chain" id="PRO_5039124859" evidence="2">
    <location>
        <begin position="22"/>
        <end position="569"/>
    </location>
</feature>
<dbReference type="InterPro" id="IPR050490">
    <property type="entry name" value="Bact_solute-bd_prot1"/>
</dbReference>
<feature type="region of interest" description="Disordered" evidence="1">
    <location>
        <begin position="25"/>
        <end position="50"/>
    </location>
</feature>
<dbReference type="Pfam" id="PF13416">
    <property type="entry name" value="SBP_bac_8"/>
    <property type="match status" value="1"/>
</dbReference>
<evidence type="ECO:0000313" key="4">
    <source>
        <dbReference type="Proteomes" id="UP000262969"/>
    </source>
</evidence>
<dbReference type="InterPro" id="IPR006059">
    <property type="entry name" value="SBP"/>
</dbReference>